<dbReference type="HOGENOM" id="CLU_2800284_0_0_6"/>
<evidence type="ECO:0000256" key="1">
    <source>
        <dbReference type="ARBA" id="ARBA00023015"/>
    </source>
</evidence>
<dbReference type="GO" id="GO:0006355">
    <property type="term" value="P:regulation of DNA-templated transcription"/>
    <property type="evidence" value="ECO:0007669"/>
    <property type="project" value="InterPro"/>
</dbReference>
<evidence type="ECO:0000313" key="3">
    <source>
        <dbReference type="EMBL" id="ACF64596.1"/>
    </source>
</evidence>
<dbReference type="SUPFAM" id="SSF46785">
    <property type="entry name" value="Winged helix' DNA-binding domain"/>
    <property type="match status" value="1"/>
</dbReference>
<keyword evidence="2" id="KW-0804">Transcription</keyword>
<dbReference type="Proteomes" id="UP000008824">
    <property type="component" value="Chromosome"/>
</dbReference>
<protein>
    <submittedName>
        <fullName evidence="3">Conserved domain protein</fullName>
    </submittedName>
</protein>
<evidence type="ECO:0000256" key="2">
    <source>
        <dbReference type="ARBA" id="ARBA00023163"/>
    </source>
</evidence>
<dbReference type="InterPro" id="IPR006793">
    <property type="entry name" value="FaeA"/>
</dbReference>
<dbReference type="RefSeq" id="WP_000063794.1">
    <property type="nucleotide sequence ID" value="NC_011080.1"/>
</dbReference>
<gene>
    <name evidence="3" type="ordered locus">SNSL254_A4677</name>
</gene>
<dbReference type="InterPro" id="IPR036390">
    <property type="entry name" value="WH_DNA-bd_sf"/>
</dbReference>
<evidence type="ECO:0000313" key="4">
    <source>
        <dbReference type="Proteomes" id="UP000008824"/>
    </source>
</evidence>
<dbReference type="InterPro" id="IPR036388">
    <property type="entry name" value="WH-like_DNA-bd_sf"/>
</dbReference>
<dbReference type="EMBL" id="CP001113">
    <property type="protein sequence ID" value="ACF64596.1"/>
    <property type="molecule type" value="Genomic_DNA"/>
</dbReference>
<proteinExistence type="predicted"/>
<dbReference type="AlphaFoldDB" id="A0A0H3BSK1"/>
<organism evidence="3 4">
    <name type="scientific">Salmonella newport (strain SL254)</name>
    <dbReference type="NCBI Taxonomy" id="423368"/>
    <lineage>
        <taxon>Bacteria</taxon>
        <taxon>Pseudomonadati</taxon>
        <taxon>Pseudomonadota</taxon>
        <taxon>Gammaproteobacteria</taxon>
        <taxon>Enterobacterales</taxon>
        <taxon>Enterobacteriaceae</taxon>
        <taxon>Salmonella</taxon>
    </lineage>
</organism>
<name>A0A0H3BSK1_SALNS</name>
<reference evidence="3 4" key="1">
    <citation type="journal article" date="2011" name="J. Bacteriol.">
        <title>Comparative genomics of 28 Salmonella enterica isolates: evidence for CRISPR-mediated adaptive sublineage evolution.</title>
        <authorList>
            <person name="Fricke W.F."/>
            <person name="Mammel M.K."/>
            <person name="McDermott P.F."/>
            <person name="Tartera C."/>
            <person name="White D.G."/>
            <person name="Leclerc J.E."/>
            <person name="Ravel J."/>
            <person name="Cebula T.A."/>
        </authorList>
    </citation>
    <scope>NUCLEOTIDE SEQUENCE [LARGE SCALE GENOMIC DNA]</scope>
    <source>
        <strain evidence="3 4">SL254</strain>
    </source>
</reference>
<dbReference type="Pfam" id="PF04703">
    <property type="entry name" value="FaeA"/>
    <property type="match status" value="1"/>
</dbReference>
<sequence length="70" mass="7542">MSNDACDKILSFMQSQANGRINIPVRTRSIADAAGLTIYQARAYLVTLEGAGVVEKMNAGKGVSGRWRLV</sequence>
<keyword evidence="1" id="KW-0805">Transcription regulation</keyword>
<dbReference type="KEGG" id="see:SNSL254_A4677"/>
<dbReference type="Gene3D" id="1.10.10.10">
    <property type="entry name" value="Winged helix-like DNA-binding domain superfamily/Winged helix DNA-binding domain"/>
    <property type="match status" value="1"/>
</dbReference>
<accession>A0A0H3BSK1</accession>